<dbReference type="InterPro" id="IPR013324">
    <property type="entry name" value="RNA_pol_sigma_r3/r4-like"/>
</dbReference>
<dbReference type="InterPro" id="IPR036388">
    <property type="entry name" value="WH-like_DNA-bd_sf"/>
</dbReference>
<feature type="compositionally biased region" description="Low complexity" evidence="1">
    <location>
        <begin position="175"/>
        <end position="184"/>
    </location>
</feature>
<name>A0ABU7K988_9ACTN</name>
<feature type="compositionally biased region" description="Basic and acidic residues" evidence="1">
    <location>
        <begin position="141"/>
        <end position="154"/>
    </location>
</feature>
<dbReference type="Pfam" id="PF04545">
    <property type="entry name" value="Sigma70_r4"/>
    <property type="match status" value="1"/>
</dbReference>
<dbReference type="SUPFAM" id="SSF88659">
    <property type="entry name" value="Sigma3 and sigma4 domains of RNA polymerase sigma factors"/>
    <property type="match status" value="1"/>
</dbReference>
<comment type="caution">
    <text evidence="3">The sequence shown here is derived from an EMBL/GenBank/DDBJ whole genome shotgun (WGS) entry which is preliminary data.</text>
</comment>
<evidence type="ECO:0000259" key="2">
    <source>
        <dbReference type="Pfam" id="PF04545"/>
    </source>
</evidence>
<accession>A0ABU7K988</accession>
<sequence length="737" mass="79625">MPSRDVRGPSLSRPVDFRLTDLVPALDRTCDDLVTESLGHPSLPEERWWRRLRLPLVLGRVGADHLAAGMARLALRRWEGQTPGEVMPALYVSGLPGAGGDENPDHEQLLSTPLWRLTAETDEGRVGAVLRDGFLSVLERLPREQGRDDRREEPAAAPASRPAESTGPAEPVREAGAGKAAAGASTGDPDPSSPVSPAHAEPPAGTPDTPAPVSAVPEPRPAADHLREPEPAVRPELTSVSLLSEVDSWFAVGDERHRAVASRRIFTDSPDTLDTIGADFGVTRERIRQIHKQVEQDLRSWSESPFGDTLRAHVDSVSARLGTAAPLDAFWALRPEHTLTVPSLGIPLGRVVLGMLPAHHRTAEDWLVTESADTLATDVAALLETRAALPLTEVLETAHASGVLTEHARAWLETLPQTRVVADRLVRWGRSLPDKAFAVLSALERPLHVDELISHIGGGFNEAGFRDRIHNDDRLIRRDRRVFGLRAWGGEEYLGVEETMRRELGRAGGQMHVTELAELISSRFDVTEGSVRALAAGSEFTRPRAGWVGLPDGSAPAADSYRPRRTVERTRRCFRTDGTWWLRLDLNAEHLRGSGFPMPIGFASWAGMYPGARTPVRIGDRDAVAAWKNQPLMSSVRTLLLEADATEGDHAFITISEGRVVCRVSPAECPHTAPLSRALHLAGVTGTGGGPGSVSALTAAIGLEPGASLQEAREHLADRGDSDILAVLGSTAEEVRG</sequence>
<protein>
    <submittedName>
        <fullName evidence="3">Sigma factor-like helix-turn-helix DNA-binding protein</fullName>
    </submittedName>
</protein>
<evidence type="ECO:0000256" key="1">
    <source>
        <dbReference type="SAM" id="MobiDB-lite"/>
    </source>
</evidence>
<dbReference type="Proteomes" id="UP001356095">
    <property type="component" value="Unassembled WGS sequence"/>
</dbReference>
<feature type="compositionally biased region" description="Low complexity" evidence="1">
    <location>
        <begin position="155"/>
        <end position="165"/>
    </location>
</feature>
<dbReference type="RefSeq" id="WP_330092583.1">
    <property type="nucleotide sequence ID" value="NZ_JAUZMY010000015.1"/>
</dbReference>
<feature type="domain" description="RNA polymerase sigma-70 region 4" evidence="2">
    <location>
        <begin position="255"/>
        <end position="299"/>
    </location>
</feature>
<feature type="region of interest" description="Disordered" evidence="1">
    <location>
        <begin position="141"/>
        <end position="233"/>
    </location>
</feature>
<dbReference type="InterPro" id="IPR007630">
    <property type="entry name" value="RNA_pol_sigma70_r4"/>
</dbReference>
<organism evidence="3 4">
    <name type="scientific">Nocardiopsis codii</name>
    <dbReference type="NCBI Taxonomy" id="3065942"/>
    <lineage>
        <taxon>Bacteria</taxon>
        <taxon>Bacillati</taxon>
        <taxon>Actinomycetota</taxon>
        <taxon>Actinomycetes</taxon>
        <taxon>Streptosporangiales</taxon>
        <taxon>Nocardiopsidaceae</taxon>
        <taxon>Nocardiopsis</taxon>
    </lineage>
</organism>
<gene>
    <name evidence="3" type="ORF">Q8791_16385</name>
</gene>
<feature type="compositionally biased region" description="Basic and acidic residues" evidence="1">
    <location>
        <begin position="221"/>
        <end position="233"/>
    </location>
</feature>
<proteinExistence type="predicted"/>
<dbReference type="EMBL" id="JAUZMY010000015">
    <property type="protein sequence ID" value="MEE2038803.1"/>
    <property type="molecule type" value="Genomic_DNA"/>
</dbReference>
<dbReference type="Gene3D" id="1.10.10.10">
    <property type="entry name" value="Winged helix-like DNA-binding domain superfamily/Winged helix DNA-binding domain"/>
    <property type="match status" value="1"/>
</dbReference>
<reference evidence="3 4" key="1">
    <citation type="submission" date="2023-08" db="EMBL/GenBank/DDBJ databases">
        <authorList>
            <person name="Girao M."/>
            <person name="Carvalho M.F."/>
        </authorList>
    </citation>
    <scope>NUCLEOTIDE SEQUENCE [LARGE SCALE GENOMIC DNA]</scope>
    <source>
        <strain evidence="3 4">CT-R113</strain>
    </source>
</reference>
<keyword evidence="4" id="KW-1185">Reference proteome</keyword>
<evidence type="ECO:0000313" key="4">
    <source>
        <dbReference type="Proteomes" id="UP001356095"/>
    </source>
</evidence>
<evidence type="ECO:0000313" key="3">
    <source>
        <dbReference type="EMBL" id="MEE2038803.1"/>
    </source>
</evidence>